<dbReference type="RefSeq" id="XP_007874486.1">
    <property type="nucleotide sequence ID" value="XM_007876295.1"/>
</dbReference>
<dbReference type="Pfam" id="PF06741">
    <property type="entry name" value="LsmAD"/>
    <property type="match status" value="1"/>
</dbReference>
<dbReference type="PANTHER" id="PTHR12854">
    <property type="entry name" value="ATAXIN 2-RELATED"/>
    <property type="match status" value="1"/>
</dbReference>
<reference evidence="4" key="1">
    <citation type="journal article" date="2016" name="Nat. Commun.">
        <title>Genome analysis of three Pneumocystis species reveals adaptation mechanisms to life exclusively in mammalian hosts.</title>
        <authorList>
            <person name="Ma L."/>
            <person name="Chen Z."/>
            <person name="Huang D.W."/>
            <person name="Kutty G."/>
            <person name="Ishihara M."/>
            <person name="Wang H."/>
            <person name="Abouelleil A."/>
            <person name="Bishop L."/>
            <person name="Davey E."/>
            <person name="Deng R."/>
            <person name="Deng X."/>
            <person name="Fan L."/>
            <person name="Fantoni G."/>
            <person name="Fitzgerald M."/>
            <person name="Gogineni E."/>
            <person name="Goldberg J.M."/>
            <person name="Handley G."/>
            <person name="Hu X."/>
            <person name="Huber C."/>
            <person name="Jiao X."/>
            <person name="Jones K."/>
            <person name="Levin J.Z."/>
            <person name="Liu Y."/>
            <person name="Macdonald P."/>
            <person name="Melnikov A."/>
            <person name="Raley C."/>
            <person name="Sassi M."/>
            <person name="Sherman B.T."/>
            <person name="Song X."/>
            <person name="Sykes S."/>
            <person name="Tran B."/>
            <person name="Walsh L."/>
            <person name="Xia Y."/>
            <person name="Yang J."/>
            <person name="Young S."/>
            <person name="Zeng Q."/>
            <person name="Zheng X."/>
            <person name="Stephens R."/>
            <person name="Nusbaum C."/>
            <person name="Birren B.W."/>
            <person name="Azadi P."/>
            <person name="Lempicki R.A."/>
            <person name="Cuomo C.A."/>
            <person name="Kovacs J.A."/>
        </authorList>
    </citation>
    <scope>NUCLEOTIDE SEQUENCE [LARGE SCALE GENOMIC DNA]</scope>
    <source>
        <strain evidence="4">B123</strain>
    </source>
</reference>
<organism evidence="3 4">
    <name type="scientific">Pneumocystis murina (strain B123)</name>
    <name type="common">Mouse pneumocystis pneumonia agent</name>
    <name type="synonym">Pneumocystis carinii f. sp. muris</name>
    <dbReference type="NCBI Taxonomy" id="1069680"/>
    <lineage>
        <taxon>Eukaryota</taxon>
        <taxon>Fungi</taxon>
        <taxon>Dikarya</taxon>
        <taxon>Ascomycota</taxon>
        <taxon>Taphrinomycotina</taxon>
        <taxon>Pneumocystomycetes</taxon>
        <taxon>Pneumocystaceae</taxon>
        <taxon>Pneumocystis</taxon>
    </lineage>
</organism>
<feature type="compositionally biased region" description="Low complexity" evidence="1">
    <location>
        <begin position="418"/>
        <end position="429"/>
    </location>
</feature>
<dbReference type="eggNOG" id="KOG2375">
    <property type="taxonomic scope" value="Eukaryota"/>
</dbReference>
<dbReference type="GO" id="GO:0010494">
    <property type="term" value="C:cytoplasmic stress granule"/>
    <property type="evidence" value="ECO:0007669"/>
    <property type="project" value="TreeGrafter"/>
</dbReference>
<dbReference type="STRING" id="1069680.M7PF95"/>
<feature type="compositionally biased region" description="Basic and acidic residues" evidence="1">
    <location>
        <begin position="300"/>
        <end position="311"/>
    </location>
</feature>
<dbReference type="Proteomes" id="UP000011958">
    <property type="component" value="Unassembled WGS sequence"/>
</dbReference>
<dbReference type="GO" id="GO:0034063">
    <property type="term" value="P:stress granule assembly"/>
    <property type="evidence" value="ECO:0007669"/>
    <property type="project" value="TreeGrafter"/>
</dbReference>
<comment type="caution">
    <text evidence="3">The sequence shown here is derived from an EMBL/GenBank/DDBJ whole genome shotgun (WGS) entry which is preliminary data.</text>
</comment>
<feature type="domain" description="LsmAD" evidence="2">
    <location>
        <begin position="196"/>
        <end position="265"/>
    </location>
</feature>
<keyword evidence="4" id="KW-1185">Reference proteome</keyword>
<evidence type="ECO:0000259" key="2">
    <source>
        <dbReference type="SMART" id="SM01272"/>
    </source>
</evidence>
<evidence type="ECO:0000313" key="3">
    <source>
        <dbReference type="EMBL" id="EMR09134.1"/>
    </source>
</evidence>
<sequence length="740" mass="84087">MSNKQWKRVDNVGKPLVVHKKWTHISPRFSAKIESDSSMKHMHDRMLFLIINLAGRIVSVTLRNGVCYKGILGTVNTESDMGVVLKMATVVDGVQFDGSNQANEVQCRVIDELIILPRDLLGIRAEQVNFNEVSQAEQKFQTDAEISGKMEFKERELHKWEPLTNDTNEFGPLEELTQTVSNGEVWDQFAANEKLFGVKSDFDEDLYTTKVDKSHPSYKQREADAARIAQEIQQSSTNNVHIAEERGFIQTDISEEAMYSGVFRPDMQKKDEFLDCIKKSETDCATFVSFQDFVSSPQMDKPKIDVPEKSLSESSTPLVDKDSNKLSNPDPISSAPRAPKIETELMGTFKQFVSGERKRLQAKKQALFKKEKYVKLQELLKFSQNFKLNTPVPSDIVSILSKDKAKQDETTTKSAAESQTITSTSVSQSFGSTKNLQNTSGLLQENSSLLNDPQNNKVPKKLNMKLNVKASVFKPNSMIVPHSQYTQKTEGPHIDVPISQPLQSAKVSTLDFFNNKKPNSIERKPILKKFDPFKRYRLEHPDNEYSSEKPYSFLPTWPYGGKSYKEMLQALQQSSNFSLPGQLPYDSNEEYRFPCTDPNSLNFIAMPYGTFPFYTAQQDASYNGFYNTYRNFFPTQLIQPMYSMPGYLVKLLYTTPHAAQNMTYHPQYGIYMPQMMNPQNYNLQTNHSAVNYSGHRNAPMIMQFHPGVHGQNNLQQTIMMTTPPVGMNKAIQGQTYGYTG</sequence>
<dbReference type="Pfam" id="PF14438">
    <property type="entry name" value="SM-ATX"/>
    <property type="match status" value="1"/>
</dbReference>
<dbReference type="OrthoDB" id="2275718at2759"/>
<proteinExistence type="predicted"/>
<dbReference type="PANTHER" id="PTHR12854:SF7">
    <property type="entry name" value="ATAXIN-2 HOMOLOG"/>
    <property type="match status" value="1"/>
</dbReference>
<dbReference type="AlphaFoldDB" id="M7PF95"/>
<dbReference type="SMART" id="SM01272">
    <property type="entry name" value="LsmAD"/>
    <property type="match status" value="1"/>
</dbReference>
<dbReference type="InterPro" id="IPR025852">
    <property type="entry name" value="SM_dom_ATX"/>
</dbReference>
<dbReference type="VEuPathDB" id="FungiDB:PNEG_02477"/>
<dbReference type="InterPro" id="IPR045117">
    <property type="entry name" value="ATXN2-like"/>
</dbReference>
<dbReference type="OMA" id="YFTAPTW"/>
<feature type="region of interest" description="Disordered" evidence="1">
    <location>
        <begin position="299"/>
        <end position="338"/>
    </location>
</feature>
<dbReference type="InterPro" id="IPR009604">
    <property type="entry name" value="LsmAD_domain"/>
</dbReference>
<dbReference type="GeneID" id="19896170"/>
<accession>M7PF95</accession>
<name>M7PF95_PNEMU</name>
<evidence type="ECO:0000313" key="4">
    <source>
        <dbReference type="Proteomes" id="UP000011958"/>
    </source>
</evidence>
<evidence type="ECO:0000256" key="1">
    <source>
        <dbReference type="SAM" id="MobiDB-lite"/>
    </source>
</evidence>
<protein>
    <recommendedName>
        <fullName evidence="2">LsmAD domain-containing protein</fullName>
    </recommendedName>
</protein>
<feature type="region of interest" description="Disordered" evidence="1">
    <location>
        <begin position="403"/>
        <end position="438"/>
    </location>
</feature>
<gene>
    <name evidence="3" type="ORF">PNEG_02477</name>
</gene>
<dbReference type="EMBL" id="AFWA02000011">
    <property type="protein sequence ID" value="EMR09134.1"/>
    <property type="molecule type" value="Genomic_DNA"/>
</dbReference>
<dbReference type="GO" id="GO:0003729">
    <property type="term" value="F:mRNA binding"/>
    <property type="evidence" value="ECO:0007669"/>
    <property type="project" value="TreeGrafter"/>
</dbReference>
<dbReference type="HOGENOM" id="CLU_375120_0_0_1"/>